<sequence>MVNIAIVHSVAKIGGAERVSQMLLGNIDTKRFNCVLITPEQGPLTDWAKEMGISHTQIDLNQPGISNFFESIKQAFSLSRYLLKNKIDIVHTADPYCTRACVVGALLAGAKVVSHFHFPFEKSHLAWLLRRLPKPSASVFCSQDLNDEVGTHLKELVPEMTLHTIHNGVDVERFCPTNRVGSETLSIGIVANLQKRKGHDEFLEMASLLSKKYASLEFHIIGGDILEEPREHYLKSKAKDLEVDDIVTFHGQVSDVLALLDSLDIVVCASHKEAFPIAILEAMAMQKAIVSTDVNGIPEAIEDNVSGLLTSPFIPDELAQKVSLLIDDPAFRYQLAKNARNRVVEQFNKETFVRKFENFYLNV</sequence>
<comment type="caution">
    <text evidence="5">The sequence shown here is derived from an EMBL/GenBank/DDBJ whole genome shotgun (WGS) entry which is preliminary data.</text>
</comment>
<dbReference type="PANTHER" id="PTHR12526">
    <property type="entry name" value="GLYCOSYLTRANSFERASE"/>
    <property type="match status" value="1"/>
</dbReference>
<dbReference type="InterPro" id="IPR028098">
    <property type="entry name" value="Glyco_trans_4-like_N"/>
</dbReference>
<dbReference type="AlphaFoldDB" id="A0AAW8R2T0"/>
<dbReference type="Pfam" id="PF13439">
    <property type="entry name" value="Glyco_transf_4"/>
    <property type="match status" value="1"/>
</dbReference>
<dbReference type="Pfam" id="PF00534">
    <property type="entry name" value="Glycos_transf_1"/>
    <property type="match status" value="1"/>
</dbReference>
<dbReference type="InterPro" id="IPR001296">
    <property type="entry name" value="Glyco_trans_1"/>
</dbReference>
<evidence type="ECO:0000256" key="1">
    <source>
        <dbReference type="ARBA" id="ARBA00022676"/>
    </source>
</evidence>
<evidence type="ECO:0000259" key="4">
    <source>
        <dbReference type="Pfam" id="PF13439"/>
    </source>
</evidence>
<dbReference type="SUPFAM" id="SSF53756">
    <property type="entry name" value="UDP-Glycosyltransferase/glycogen phosphorylase"/>
    <property type="match status" value="1"/>
</dbReference>
<keyword evidence="1 5" id="KW-0328">Glycosyltransferase</keyword>
<keyword evidence="2 5" id="KW-0808">Transferase</keyword>
<dbReference type="EC" id="2.4.-.-" evidence="5"/>
<dbReference type="EMBL" id="JAVRIE010000003">
    <property type="protein sequence ID" value="MDT0582637.1"/>
    <property type="molecule type" value="Genomic_DNA"/>
</dbReference>
<evidence type="ECO:0000259" key="3">
    <source>
        <dbReference type="Pfam" id="PF00534"/>
    </source>
</evidence>
<dbReference type="RefSeq" id="WP_311361419.1">
    <property type="nucleotide sequence ID" value="NZ_JAVRIE010000003.1"/>
</dbReference>
<dbReference type="Proteomes" id="UP001249020">
    <property type="component" value="Unassembled WGS sequence"/>
</dbReference>
<gene>
    <name evidence="5" type="ORF">RM544_08795</name>
</gene>
<proteinExistence type="predicted"/>
<dbReference type="GO" id="GO:1901135">
    <property type="term" value="P:carbohydrate derivative metabolic process"/>
    <property type="evidence" value="ECO:0007669"/>
    <property type="project" value="UniProtKB-ARBA"/>
</dbReference>
<dbReference type="GO" id="GO:0016757">
    <property type="term" value="F:glycosyltransferase activity"/>
    <property type="evidence" value="ECO:0007669"/>
    <property type="project" value="UniProtKB-KW"/>
</dbReference>
<dbReference type="PANTHER" id="PTHR12526:SF629">
    <property type="entry name" value="TEICHURONIC ACID BIOSYNTHESIS GLYCOSYLTRANSFERASE TUAH-RELATED"/>
    <property type="match status" value="1"/>
</dbReference>
<dbReference type="Gene3D" id="3.40.50.2000">
    <property type="entry name" value="Glycogen Phosphorylase B"/>
    <property type="match status" value="2"/>
</dbReference>
<evidence type="ECO:0000256" key="2">
    <source>
        <dbReference type="ARBA" id="ARBA00022679"/>
    </source>
</evidence>
<accession>A0AAW8R2T0</accession>
<keyword evidence="6" id="KW-1185">Reference proteome</keyword>
<organism evidence="5 6">
    <name type="scientific">Brumicola blandensis</name>
    <dbReference type="NCBI Taxonomy" id="3075611"/>
    <lineage>
        <taxon>Bacteria</taxon>
        <taxon>Pseudomonadati</taxon>
        <taxon>Pseudomonadota</taxon>
        <taxon>Gammaproteobacteria</taxon>
        <taxon>Alteromonadales</taxon>
        <taxon>Alteromonadaceae</taxon>
        <taxon>Brumicola</taxon>
    </lineage>
</organism>
<reference evidence="5 6" key="1">
    <citation type="submission" date="2023-09" db="EMBL/GenBank/DDBJ databases">
        <authorList>
            <person name="Rey-Velasco X."/>
        </authorList>
    </citation>
    <scope>NUCLEOTIDE SEQUENCE [LARGE SCALE GENOMIC DNA]</scope>
    <source>
        <strain evidence="5 6">W409</strain>
    </source>
</reference>
<evidence type="ECO:0000313" key="5">
    <source>
        <dbReference type="EMBL" id="MDT0582637.1"/>
    </source>
</evidence>
<evidence type="ECO:0000313" key="6">
    <source>
        <dbReference type="Proteomes" id="UP001249020"/>
    </source>
</evidence>
<name>A0AAW8R2T0_9ALTE</name>
<protein>
    <submittedName>
        <fullName evidence="5">Glycosyltransferase</fullName>
        <ecNumber evidence="5">2.4.-.-</ecNumber>
    </submittedName>
</protein>
<feature type="domain" description="Glycosyltransferase subfamily 4-like N-terminal" evidence="4">
    <location>
        <begin position="13"/>
        <end position="173"/>
    </location>
</feature>
<feature type="domain" description="Glycosyl transferase family 1" evidence="3">
    <location>
        <begin position="187"/>
        <end position="342"/>
    </location>
</feature>